<proteinExistence type="inferred from homology"/>
<evidence type="ECO:0000256" key="2">
    <source>
        <dbReference type="ARBA" id="ARBA00017823"/>
    </source>
</evidence>
<dbReference type="InterPro" id="IPR007412">
    <property type="entry name" value="FlgM"/>
</dbReference>
<keyword evidence="3" id="KW-0678">Repressor</keyword>
<comment type="caution">
    <text evidence="8">The sequence shown here is derived from an EMBL/GenBank/DDBJ whole genome shotgun (WGS) entry which is preliminary data.</text>
</comment>
<dbReference type="NCBIfam" id="TIGR03824">
    <property type="entry name" value="FlgM_jcvi"/>
    <property type="match status" value="1"/>
</dbReference>
<dbReference type="Proteomes" id="UP001281447">
    <property type="component" value="Unassembled WGS sequence"/>
</dbReference>
<sequence>MKINGPNQSHINLYQKQMQKQTASNQINHRQQDKLQISDKAKIMQESSAADASRKARVEKIKQDITSGEYQINYEETAEKMLDFWKGK</sequence>
<evidence type="ECO:0000313" key="8">
    <source>
        <dbReference type="EMBL" id="MDY0393240.1"/>
    </source>
</evidence>
<keyword evidence="5" id="KW-0805">Transcription regulation</keyword>
<keyword evidence="8" id="KW-0969">Cilium</keyword>
<dbReference type="SUPFAM" id="SSF101498">
    <property type="entry name" value="Anti-sigma factor FlgM"/>
    <property type="match status" value="1"/>
</dbReference>
<dbReference type="InterPro" id="IPR035890">
    <property type="entry name" value="Anti-sigma-28_factor_FlgM_sf"/>
</dbReference>
<reference evidence="8 9" key="1">
    <citation type="submission" date="2023-10" db="EMBL/GenBank/DDBJ databases">
        <title>Virgibacillus halophilus 5B73C genome.</title>
        <authorList>
            <person name="Miliotis G."/>
            <person name="Sengupta P."/>
            <person name="Hameed A."/>
            <person name="Chuvochina M."/>
            <person name="Mcdonagh F."/>
            <person name="Simpson A.C."/>
            <person name="Singh N.K."/>
            <person name="Rekha P.D."/>
            <person name="Raman K."/>
            <person name="Hugenholtz P."/>
            <person name="Venkateswaran K."/>
        </authorList>
    </citation>
    <scope>NUCLEOTIDE SEQUENCE [LARGE SCALE GENOMIC DNA]</scope>
    <source>
        <strain evidence="8 9">5B73C</strain>
    </source>
</reference>
<evidence type="ECO:0000259" key="7">
    <source>
        <dbReference type="Pfam" id="PF04316"/>
    </source>
</evidence>
<evidence type="ECO:0000256" key="5">
    <source>
        <dbReference type="ARBA" id="ARBA00023015"/>
    </source>
</evidence>
<keyword evidence="9" id="KW-1185">Reference proteome</keyword>
<evidence type="ECO:0000256" key="6">
    <source>
        <dbReference type="ARBA" id="ARBA00023163"/>
    </source>
</evidence>
<dbReference type="RefSeq" id="WP_390357820.1">
    <property type="nucleotide sequence ID" value="NZ_JBHUIZ010000017.1"/>
</dbReference>
<name>A0ABU5C259_9BACI</name>
<keyword evidence="8" id="KW-0282">Flagellum</keyword>
<dbReference type="EMBL" id="JAWDIP010000003">
    <property type="protein sequence ID" value="MDY0393240.1"/>
    <property type="molecule type" value="Genomic_DNA"/>
</dbReference>
<evidence type="ECO:0000313" key="9">
    <source>
        <dbReference type="Proteomes" id="UP001281447"/>
    </source>
</evidence>
<feature type="domain" description="Anti-sigma-28 factor FlgM C-terminal" evidence="7">
    <location>
        <begin position="33"/>
        <end position="83"/>
    </location>
</feature>
<dbReference type="Pfam" id="PF04316">
    <property type="entry name" value="FlgM"/>
    <property type="match status" value="1"/>
</dbReference>
<keyword evidence="4" id="KW-1005">Bacterial flagellum biogenesis</keyword>
<evidence type="ECO:0000256" key="4">
    <source>
        <dbReference type="ARBA" id="ARBA00022795"/>
    </source>
</evidence>
<gene>
    <name evidence="8" type="primary">flgM</name>
    <name evidence="8" type="ORF">RWE15_00855</name>
</gene>
<organism evidence="8 9">
    <name type="scientific">Tigheibacillus halophilus</name>
    <dbReference type="NCBI Taxonomy" id="361280"/>
    <lineage>
        <taxon>Bacteria</taxon>
        <taxon>Bacillati</taxon>
        <taxon>Bacillota</taxon>
        <taxon>Bacilli</taxon>
        <taxon>Bacillales</taxon>
        <taxon>Bacillaceae</taxon>
        <taxon>Tigheibacillus</taxon>
    </lineage>
</organism>
<keyword evidence="8" id="KW-0966">Cell projection</keyword>
<evidence type="ECO:0000256" key="3">
    <source>
        <dbReference type="ARBA" id="ARBA00022491"/>
    </source>
</evidence>
<dbReference type="InterPro" id="IPR031316">
    <property type="entry name" value="FlgM_C"/>
</dbReference>
<accession>A0ABU5C259</accession>
<keyword evidence="6" id="KW-0804">Transcription</keyword>
<protein>
    <recommendedName>
        <fullName evidence="2">Negative regulator of flagellin synthesis</fullName>
    </recommendedName>
</protein>
<comment type="similarity">
    <text evidence="1">Belongs to the FlgM family.</text>
</comment>
<evidence type="ECO:0000256" key="1">
    <source>
        <dbReference type="ARBA" id="ARBA00005322"/>
    </source>
</evidence>